<feature type="transmembrane region" description="Helical" evidence="6">
    <location>
        <begin position="291"/>
        <end position="314"/>
    </location>
</feature>
<dbReference type="SUPFAM" id="SSF103473">
    <property type="entry name" value="MFS general substrate transporter"/>
    <property type="match status" value="1"/>
</dbReference>
<dbReference type="PANTHER" id="PTHR23513">
    <property type="entry name" value="INTEGRAL MEMBRANE EFFLUX PROTEIN-RELATED"/>
    <property type="match status" value="1"/>
</dbReference>
<organism evidence="7 8">
    <name type="scientific">Undibacterium amnicola</name>
    <dbReference type="NCBI Taxonomy" id="1834038"/>
    <lineage>
        <taxon>Bacteria</taxon>
        <taxon>Pseudomonadati</taxon>
        <taxon>Pseudomonadota</taxon>
        <taxon>Betaproteobacteria</taxon>
        <taxon>Burkholderiales</taxon>
        <taxon>Oxalobacteraceae</taxon>
        <taxon>Undibacterium</taxon>
    </lineage>
</organism>
<feature type="transmembrane region" description="Helical" evidence="6">
    <location>
        <begin position="326"/>
        <end position="345"/>
    </location>
</feature>
<proteinExistence type="predicted"/>
<dbReference type="RefSeq" id="WP_186892039.1">
    <property type="nucleotide sequence ID" value="NZ_JACOFU010000007.1"/>
</dbReference>
<feature type="transmembrane region" description="Helical" evidence="6">
    <location>
        <begin position="261"/>
        <end position="279"/>
    </location>
</feature>
<keyword evidence="2" id="KW-1003">Cell membrane</keyword>
<evidence type="ECO:0000256" key="2">
    <source>
        <dbReference type="ARBA" id="ARBA00022475"/>
    </source>
</evidence>
<evidence type="ECO:0000313" key="8">
    <source>
        <dbReference type="Proteomes" id="UP000643610"/>
    </source>
</evidence>
<protein>
    <submittedName>
        <fullName evidence="7">MFS transporter</fullName>
    </submittedName>
</protein>
<dbReference type="CDD" id="cd06173">
    <property type="entry name" value="MFS_MefA_like"/>
    <property type="match status" value="1"/>
</dbReference>
<gene>
    <name evidence="7" type="ORF">H8K33_15935</name>
</gene>
<dbReference type="InterPro" id="IPR036259">
    <property type="entry name" value="MFS_trans_sf"/>
</dbReference>
<feature type="transmembrane region" description="Helical" evidence="6">
    <location>
        <begin position="109"/>
        <end position="129"/>
    </location>
</feature>
<evidence type="ECO:0000256" key="3">
    <source>
        <dbReference type="ARBA" id="ARBA00022692"/>
    </source>
</evidence>
<reference evidence="7 8" key="1">
    <citation type="submission" date="2020-08" db="EMBL/GenBank/DDBJ databases">
        <title>Novel species isolated from subtropical streams in China.</title>
        <authorList>
            <person name="Lu H."/>
        </authorList>
    </citation>
    <scope>NUCLEOTIDE SEQUENCE [LARGE SCALE GENOMIC DNA]</scope>
    <source>
        <strain evidence="7 8">KCTC 52442</strain>
    </source>
</reference>
<feature type="transmembrane region" description="Helical" evidence="6">
    <location>
        <begin position="49"/>
        <end position="73"/>
    </location>
</feature>
<feature type="transmembrane region" description="Helical" evidence="6">
    <location>
        <begin position="411"/>
        <end position="433"/>
    </location>
</feature>
<comment type="subcellular location">
    <subcellularLocation>
        <location evidence="1">Cell membrane</location>
        <topology evidence="1">Multi-pass membrane protein</topology>
    </subcellularLocation>
</comment>
<dbReference type="PANTHER" id="PTHR23513:SF6">
    <property type="entry name" value="MAJOR FACILITATOR SUPERFAMILY ASSOCIATED DOMAIN-CONTAINING PROTEIN"/>
    <property type="match status" value="1"/>
</dbReference>
<dbReference type="EMBL" id="JACOFU010000007">
    <property type="protein sequence ID" value="MBC3833000.1"/>
    <property type="molecule type" value="Genomic_DNA"/>
</dbReference>
<evidence type="ECO:0000256" key="1">
    <source>
        <dbReference type="ARBA" id="ARBA00004651"/>
    </source>
</evidence>
<keyword evidence="5 6" id="KW-0472">Membrane</keyword>
<dbReference type="Proteomes" id="UP000643610">
    <property type="component" value="Unassembled WGS sequence"/>
</dbReference>
<evidence type="ECO:0000313" key="7">
    <source>
        <dbReference type="EMBL" id="MBC3833000.1"/>
    </source>
</evidence>
<dbReference type="Pfam" id="PF07690">
    <property type="entry name" value="MFS_1"/>
    <property type="match status" value="1"/>
</dbReference>
<feature type="transmembrane region" description="Helical" evidence="6">
    <location>
        <begin position="150"/>
        <end position="171"/>
    </location>
</feature>
<keyword evidence="4 6" id="KW-1133">Transmembrane helix</keyword>
<comment type="caution">
    <text evidence="7">The sequence shown here is derived from an EMBL/GenBank/DDBJ whole genome shotgun (WGS) entry which is preliminary data.</text>
</comment>
<name>A0ABR6XU43_9BURK</name>
<feature type="transmembrane region" description="Helical" evidence="6">
    <location>
        <begin position="383"/>
        <end position="405"/>
    </location>
</feature>
<sequence>MNNNSKPARGFMRDRNFLWMLTGGITSMLGDQFTLIALPWLVLQMSQDTFTLGIVLALLGIPRALFMLIGGAVVDRYDPKSVMMVTKYINTALLAILVVLLMTSSLSLWMIYLIALLLGLSTAFSIPAGTSMLPRVVTAEHLQAANGMMLGLRQITFFLGPLMAGGLIALLGDHATASQAGQAGLATNLNAANMMDIADKKGLAMAFFVDCFSYGFSAWTLSHVNMLAIKTDQQASKQSLISATMSGLRHCWNDTMMRTCFLYWSAIAFLIMGPMQIAMPLLAQQLGNNAGVLGLLAGAHGAGTLLGMAMSSVFPKLRLGSLGSTILLIDTLVALLFMPMGLIHVPWQGAAILLAIGALGGYLHVAVFTWIQRQVPPAMLGRAMSIFMFIFMGISPVSAALTGWLMHSISLTQLFAGSGALLIVIVVIALLMSPIRQMRDAGKVI</sequence>
<evidence type="ECO:0000256" key="4">
    <source>
        <dbReference type="ARBA" id="ARBA00022989"/>
    </source>
</evidence>
<feature type="transmembrane region" description="Helical" evidence="6">
    <location>
        <begin position="203"/>
        <end position="221"/>
    </location>
</feature>
<dbReference type="InterPro" id="IPR011701">
    <property type="entry name" value="MFS"/>
</dbReference>
<feature type="transmembrane region" description="Helical" evidence="6">
    <location>
        <begin position="351"/>
        <end position="371"/>
    </location>
</feature>
<keyword evidence="8" id="KW-1185">Reference proteome</keyword>
<dbReference type="Gene3D" id="1.20.1250.20">
    <property type="entry name" value="MFS general substrate transporter like domains"/>
    <property type="match status" value="1"/>
</dbReference>
<feature type="transmembrane region" description="Helical" evidence="6">
    <location>
        <begin position="85"/>
        <end position="103"/>
    </location>
</feature>
<evidence type="ECO:0000256" key="5">
    <source>
        <dbReference type="ARBA" id="ARBA00023136"/>
    </source>
</evidence>
<feature type="transmembrane region" description="Helical" evidence="6">
    <location>
        <begin position="21"/>
        <end position="43"/>
    </location>
</feature>
<keyword evidence="3 6" id="KW-0812">Transmembrane</keyword>
<accession>A0ABR6XU43</accession>
<evidence type="ECO:0000256" key="6">
    <source>
        <dbReference type="SAM" id="Phobius"/>
    </source>
</evidence>